<keyword evidence="2" id="KW-1185">Reference proteome</keyword>
<dbReference type="RefSeq" id="YP_010773498.1">
    <property type="nucleotide sequence ID" value="NC_074664.1"/>
</dbReference>
<organism evidence="1 2">
    <name type="scientific">Pseudomonas phage BUCT566</name>
    <dbReference type="NCBI Taxonomy" id="2829367"/>
    <lineage>
        <taxon>Viruses</taxon>
        <taxon>Duplodnaviria</taxon>
        <taxon>Heunggongvirae</taxon>
        <taxon>Uroviricota</taxon>
        <taxon>Caudoviricetes</taxon>
        <taxon>Lishizhenvirus</taxon>
        <taxon>Lishizhenvirus BUCT566</taxon>
    </lineage>
</organism>
<name>A0A8T8JEF0_9CAUD</name>
<dbReference type="GeneID" id="80397778"/>
<dbReference type="EMBL" id="MW748993">
    <property type="protein sequence ID" value="QUE30218.1"/>
    <property type="molecule type" value="Genomic_DNA"/>
</dbReference>
<dbReference type="KEGG" id="vg:80397778"/>
<dbReference type="Proteomes" id="UP000680794">
    <property type="component" value="Segment"/>
</dbReference>
<proteinExistence type="predicted"/>
<protein>
    <submittedName>
        <fullName evidence="1">Uncharacterized protein</fullName>
    </submittedName>
</protein>
<reference evidence="1" key="1">
    <citation type="submission" date="2021-03" db="EMBL/GenBank/DDBJ databases">
        <authorList>
            <person name="Tong Y."/>
            <person name="Li F."/>
            <person name="Tian F."/>
            <person name="Li J."/>
        </authorList>
    </citation>
    <scope>NUCLEOTIDE SEQUENCE</scope>
</reference>
<evidence type="ECO:0000313" key="1">
    <source>
        <dbReference type="EMBL" id="QUE30218.1"/>
    </source>
</evidence>
<accession>A0A8T8JEF0</accession>
<sequence length="52" mass="6011">MSEEKKPVAWLVEFENGARELWLASEFNGEPAFGRWITPLYPGETVDQEPEE</sequence>
<evidence type="ECO:0000313" key="2">
    <source>
        <dbReference type="Proteomes" id="UP000680794"/>
    </source>
</evidence>